<sequence length="437" mass="48149">MGWIKSLQTRVANNVFLTNLGWLGASEVVVRATRLITAVVLARMLDPLAFGLAALVLTVNELIRVFSRNGIGAKIVQCDESQLDEVCNTAYRLNLLFCFSLFVFQVLIAYPLADWYDAPSLVPMLQILALTYLLMPFGMVHAALVQRQQRLKSVAMIDGGQVATDNLITAILALCGLGAWAIVLPKFLTTPIWLIGYRRAIVWRPSGAVLSLPLWREVLEFGRYFLSIEVLKTARLNLDNMLIGRLLGMEALGIYYFARNAGLGFSLTLIKAVNSALYPNLCEVRNNVAALRARFGRNMKQIALVVVPLLLLQAGLAYWYVPIVFGEQWAHAVPLLAVLCLSAVPRAFGESASALVLAANRIQHDFIWNMVLTTLFISVVAFASTVSLMAVATGILLIYLLSNPLYLIYAWRVCCPAESSTQTAELKPLAKEAGYGH</sequence>
<evidence type="ECO:0000256" key="1">
    <source>
        <dbReference type="ARBA" id="ARBA00004651"/>
    </source>
</evidence>
<evidence type="ECO:0000313" key="9">
    <source>
        <dbReference type="Proteomes" id="UP000614811"/>
    </source>
</evidence>
<reference evidence="8" key="2">
    <citation type="submission" date="2020-09" db="EMBL/GenBank/DDBJ databases">
        <authorList>
            <person name="Sun Q."/>
            <person name="Kim S."/>
        </authorList>
    </citation>
    <scope>NUCLEOTIDE SEQUENCE</scope>
    <source>
        <strain evidence="8">KCTC 12711</strain>
    </source>
</reference>
<feature type="transmembrane region" description="Helical" evidence="7">
    <location>
        <begin position="93"/>
        <end position="113"/>
    </location>
</feature>
<feature type="transmembrane region" description="Helical" evidence="7">
    <location>
        <begin position="241"/>
        <end position="258"/>
    </location>
</feature>
<dbReference type="Proteomes" id="UP000614811">
    <property type="component" value="Unassembled WGS sequence"/>
</dbReference>
<evidence type="ECO:0000256" key="5">
    <source>
        <dbReference type="ARBA" id="ARBA00022989"/>
    </source>
</evidence>
<dbReference type="InterPro" id="IPR050833">
    <property type="entry name" value="Poly_Biosynth_Transport"/>
</dbReference>
<keyword evidence="3" id="KW-1003">Cell membrane</keyword>
<evidence type="ECO:0000256" key="4">
    <source>
        <dbReference type="ARBA" id="ARBA00022692"/>
    </source>
</evidence>
<evidence type="ECO:0000313" key="8">
    <source>
        <dbReference type="EMBL" id="GGZ99767.1"/>
    </source>
</evidence>
<feature type="transmembrane region" description="Helical" evidence="7">
    <location>
        <begin position="333"/>
        <end position="359"/>
    </location>
</feature>
<feature type="transmembrane region" description="Helical" evidence="7">
    <location>
        <begin position="371"/>
        <end position="401"/>
    </location>
</feature>
<reference evidence="8" key="1">
    <citation type="journal article" date="2014" name="Int. J. Syst. Evol. Microbiol.">
        <title>Complete genome sequence of Corynebacterium casei LMG S-19264T (=DSM 44701T), isolated from a smear-ripened cheese.</title>
        <authorList>
            <consortium name="US DOE Joint Genome Institute (JGI-PGF)"/>
            <person name="Walter F."/>
            <person name="Albersmeier A."/>
            <person name="Kalinowski J."/>
            <person name="Ruckert C."/>
        </authorList>
    </citation>
    <scope>NUCLEOTIDE SEQUENCE</scope>
    <source>
        <strain evidence="8">KCTC 12711</strain>
    </source>
</reference>
<dbReference type="PANTHER" id="PTHR30250">
    <property type="entry name" value="PST FAMILY PREDICTED COLANIC ACID TRANSPORTER"/>
    <property type="match status" value="1"/>
</dbReference>
<feature type="transmembrane region" description="Helical" evidence="7">
    <location>
        <begin position="125"/>
        <end position="145"/>
    </location>
</feature>
<evidence type="ECO:0000256" key="2">
    <source>
        <dbReference type="ARBA" id="ARBA00007430"/>
    </source>
</evidence>
<comment type="subcellular location">
    <subcellularLocation>
        <location evidence="1">Cell membrane</location>
        <topology evidence="1">Multi-pass membrane protein</topology>
    </subcellularLocation>
</comment>
<dbReference type="RefSeq" id="WP_189398467.1">
    <property type="nucleotide sequence ID" value="NZ_BMXA01000001.1"/>
</dbReference>
<name>A0A918RH19_9GAMM</name>
<comment type="similarity">
    <text evidence="2">Belongs to the polysaccharide synthase family.</text>
</comment>
<proteinExistence type="inferred from homology"/>
<dbReference type="Pfam" id="PF13440">
    <property type="entry name" value="Polysacc_synt_3"/>
    <property type="match status" value="1"/>
</dbReference>
<dbReference type="GO" id="GO:0005886">
    <property type="term" value="C:plasma membrane"/>
    <property type="evidence" value="ECO:0007669"/>
    <property type="project" value="UniProtKB-SubCell"/>
</dbReference>
<dbReference type="CDD" id="cd13127">
    <property type="entry name" value="MATE_tuaB_like"/>
    <property type="match status" value="1"/>
</dbReference>
<keyword evidence="6 7" id="KW-0472">Membrane</keyword>
<dbReference type="EMBL" id="BMXA01000001">
    <property type="protein sequence ID" value="GGZ99767.1"/>
    <property type="molecule type" value="Genomic_DNA"/>
</dbReference>
<feature type="transmembrane region" description="Helical" evidence="7">
    <location>
        <begin position="166"/>
        <end position="184"/>
    </location>
</feature>
<evidence type="ECO:0000256" key="3">
    <source>
        <dbReference type="ARBA" id="ARBA00022475"/>
    </source>
</evidence>
<keyword evidence="9" id="KW-1185">Reference proteome</keyword>
<protein>
    <submittedName>
        <fullName evidence="8">Lipopolysaccharide biosynthesis protein</fullName>
    </submittedName>
</protein>
<accession>A0A918RH19</accession>
<dbReference type="AlphaFoldDB" id="A0A918RH19"/>
<evidence type="ECO:0000256" key="7">
    <source>
        <dbReference type="SAM" id="Phobius"/>
    </source>
</evidence>
<comment type="caution">
    <text evidence="8">The sequence shown here is derived from an EMBL/GenBank/DDBJ whole genome shotgun (WGS) entry which is preliminary data.</text>
</comment>
<organism evidence="8 9">
    <name type="scientific">Arenicella chitinivorans</name>
    <dbReference type="NCBI Taxonomy" id="1329800"/>
    <lineage>
        <taxon>Bacteria</taxon>
        <taxon>Pseudomonadati</taxon>
        <taxon>Pseudomonadota</taxon>
        <taxon>Gammaproteobacteria</taxon>
        <taxon>Arenicellales</taxon>
        <taxon>Arenicellaceae</taxon>
        <taxon>Arenicella</taxon>
    </lineage>
</organism>
<feature type="transmembrane region" description="Helical" evidence="7">
    <location>
        <begin position="302"/>
        <end position="321"/>
    </location>
</feature>
<keyword evidence="5 7" id="KW-1133">Transmembrane helix</keyword>
<gene>
    <name evidence="8" type="primary">pst</name>
    <name evidence="8" type="ORF">GCM10008090_05520</name>
</gene>
<dbReference type="PANTHER" id="PTHR30250:SF10">
    <property type="entry name" value="LIPOPOLYSACCHARIDE BIOSYNTHESIS PROTEIN WZXC"/>
    <property type="match status" value="1"/>
</dbReference>
<keyword evidence="4 7" id="KW-0812">Transmembrane</keyword>
<evidence type="ECO:0000256" key="6">
    <source>
        <dbReference type="ARBA" id="ARBA00023136"/>
    </source>
</evidence>